<dbReference type="Pfam" id="PF25263">
    <property type="entry name" value="DUF7863"/>
    <property type="match status" value="1"/>
</dbReference>
<dbReference type="STRING" id="341036.SAMN05660649_00013"/>
<gene>
    <name evidence="4" type="ORF">SAMN05660649_00013</name>
</gene>
<feature type="domain" description="DUF7863" evidence="2">
    <location>
        <begin position="207"/>
        <end position="366"/>
    </location>
</feature>
<accession>A0A1I2MSA2</accession>
<dbReference type="RefSeq" id="WP_092467483.1">
    <property type="nucleotide sequence ID" value="NZ_FOOX01000001.1"/>
</dbReference>
<evidence type="ECO:0008006" key="6">
    <source>
        <dbReference type="Google" id="ProtNLM"/>
    </source>
</evidence>
<dbReference type="Pfam" id="PF25264">
    <property type="entry name" value="DUF7864"/>
    <property type="match status" value="1"/>
</dbReference>
<dbReference type="NCBIfam" id="NF033445">
    <property type="entry name" value="BREX_PglZ_4"/>
    <property type="match status" value="1"/>
</dbReference>
<dbReference type="EMBL" id="FOOX01000001">
    <property type="protein sequence ID" value="SFF92377.1"/>
    <property type="molecule type" value="Genomic_DNA"/>
</dbReference>
<dbReference type="OrthoDB" id="2015940at2"/>
<keyword evidence="5" id="KW-1185">Reference proteome</keyword>
<evidence type="ECO:0000259" key="2">
    <source>
        <dbReference type="Pfam" id="PF25263"/>
    </source>
</evidence>
<reference evidence="5" key="1">
    <citation type="submission" date="2016-10" db="EMBL/GenBank/DDBJ databases">
        <authorList>
            <person name="Varghese N."/>
            <person name="Submissions S."/>
        </authorList>
    </citation>
    <scope>NUCLEOTIDE SEQUENCE [LARGE SCALE GENOMIC DNA]</scope>
    <source>
        <strain evidence="5">DSM 17038</strain>
    </source>
</reference>
<feature type="domain" description="DUF7862" evidence="1">
    <location>
        <begin position="651"/>
        <end position="733"/>
    </location>
</feature>
<evidence type="ECO:0000313" key="4">
    <source>
        <dbReference type="EMBL" id="SFF92377.1"/>
    </source>
</evidence>
<dbReference type="InterPro" id="IPR057186">
    <property type="entry name" value="DUF7864"/>
</dbReference>
<feature type="domain" description="DUF7864" evidence="3">
    <location>
        <begin position="3"/>
        <end position="170"/>
    </location>
</feature>
<dbReference type="Proteomes" id="UP000199337">
    <property type="component" value="Unassembled WGS sequence"/>
</dbReference>
<proteinExistence type="predicted"/>
<dbReference type="InterPro" id="IPR057185">
    <property type="entry name" value="DUF7863"/>
</dbReference>
<name>A0A1I2MSA2_9FIRM</name>
<protein>
    <recommendedName>
        <fullName evidence="6">BREX-4 system phosphatase PglZ</fullName>
    </recommendedName>
</protein>
<dbReference type="Pfam" id="PF25262">
    <property type="entry name" value="DUF7862"/>
    <property type="match status" value="1"/>
</dbReference>
<dbReference type="InterPro" id="IPR057184">
    <property type="entry name" value="DUF7862"/>
</dbReference>
<organism evidence="4 5">
    <name type="scientific">Desulfotruncus arcticus DSM 17038</name>
    <dbReference type="NCBI Taxonomy" id="1121424"/>
    <lineage>
        <taxon>Bacteria</taxon>
        <taxon>Bacillati</taxon>
        <taxon>Bacillota</taxon>
        <taxon>Clostridia</taxon>
        <taxon>Eubacteriales</taxon>
        <taxon>Desulfallaceae</taxon>
        <taxon>Desulfotruncus</taxon>
    </lineage>
</organism>
<dbReference type="AlphaFoldDB" id="A0A1I2MSA2"/>
<evidence type="ECO:0000259" key="1">
    <source>
        <dbReference type="Pfam" id="PF25262"/>
    </source>
</evidence>
<evidence type="ECO:0000313" key="5">
    <source>
        <dbReference type="Proteomes" id="UP000199337"/>
    </source>
</evidence>
<sequence>MSIKAVKKYLSSNVKLPYFLIVGDRQYKDIKNKLSELGLASVKVSDYCGDDKFPDIDGLFERLKTADVNAGDNKLVVIGLGEYLALRGNTEAASVFSQLKDLNIGGAKVVLLLRGVATQINSLQVDPRFDSRRFSIIDKADCDLSFTLAPPSVGLPALTGIKALLITLENGISGNVVVNTTVNLDNALLTVHKITDAYDGIKFISLGFNLPRSCGSDVQWAKLLTELVQNKGSLDAAFEKNGFGGTLEADFYVRVAGLEYRNWLYFIALKSKSDTLSNGYLRFVLDNTNRFEDFKTNVLNAIIEVPHIDKRFRMFYAERKLLVEKFPESDIADFVVNNRKNIAESVYKLTDGTKTEREEVIAWVSQNGVIPQIADIYPALTAYLKKYVFNCGDLSNLLTEYFDAYKRQKVSNTLETDFMEKVEKLAKSREYNRLPTRNEIIDGLNKDDTYLYWLDALGVEYLAFILELVRIRGLSISINIARAELPTITSINRDFYDTWQGGRKEKSDKLDDTKHNDKGGYNFENNVLPIHLAKELEIISGVIDKAATELALRHYKRFLIVSDHGASRLAVLRRKEEQYETDTKGEHSGRCCKLFEPYDLPFAAEENGYLVLADYGRFKGSRAANVEVHGGASLEEVVVPIIELTLKDSNIIVEMVEKFVTVDFRTGTEMTLFFNSPLKNVSVVLNGERYSASPLDGNHYKVALPDTKRAGNYPADVYAGDDLIGKILIKAQGKSGKVNDAFDDLF</sequence>
<evidence type="ECO:0000259" key="3">
    <source>
        <dbReference type="Pfam" id="PF25264"/>
    </source>
</evidence>